<feature type="transmembrane region" description="Helical" evidence="8">
    <location>
        <begin position="241"/>
        <end position="260"/>
    </location>
</feature>
<dbReference type="PANTHER" id="PTHR43029">
    <property type="entry name" value="AMMONIUM TRANSPORTER MEP2"/>
    <property type="match status" value="1"/>
</dbReference>
<dbReference type="EMBL" id="JBGJLR010000003">
    <property type="protein sequence ID" value="MEZ2738678.1"/>
    <property type="molecule type" value="Genomic_DNA"/>
</dbReference>
<dbReference type="NCBIfam" id="TIGR00836">
    <property type="entry name" value="amt"/>
    <property type="match status" value="1"/>
</dbReference>
<dbReference type="InterPro" id="IPR001905">
    <property type="entry name" value="Ammonium_transpt"/>
</dbReference>
<feature type="transmembrane region" description="Helical" evidence="8">
    <location>
        <begin position="331"/>
        <end position="348"/>
    </location>
</feature>
<evidence type="ECO:0000256" key="2">
    <source>
        <dbReference type="ARBA" id="ARBA00005887"/>
    </source>
</evidence>
<evidence type="ECO:0000256" key="5">
    <source>
        <dbReference type="ARBA" id="ARBA00022989"/>
    </source>
</evidence>
<dbReference type="PANTHER" id="PTHR43029:SF10">
    <property type="entry name" value="AMMONIUM TRANSPORTER MEP2"/>
    <property type="match status" value="1"/>
</dbReference>
<name>A0ABV4IA02_9BURK</name>
<feature type="transmembrane region" description="Helical" evidence="8">
    <location>
        <begin position="360"/>
        <end position="385"/>
    </location>
</feature>
<evidence type="ECO:0000256" key="7">
    <source>
        <dbReference type="ARBA" id="ARBA00023177"/>
    </source>
</evidence>
<keyword evidence="3 8" id="KW-0813">Transport</keyword>
<comment type="similarity">
    <text evidence="2 8">Belongs to the ammonia transporter channel (TC 1.A.11.2) family.</text>
</comment>
<feature type="transmembrane region" description="Helical" evidence="8">
    <location>
        <begin position="54"/>
        <end position="75"/>
    </location>
</feature>
<evidence type="ECO:0000256" key="8">
    <source>
        <dbReference type="RuleBase" id="RU362002"/>
    </source>
</evidence>
<dbReference type="InterPro" id="IPR002229">
    <property type="entry name" value="RhesusRHD"/>
</dbReference>
<evidence type="ECO:0000313" key="11">
    <source>
        <dbReference type="EMBL" id="MEZ2738678.1"/>
    </source>
</evidence>
<gene>
    <name evidence="11" type="primary">amt</name>
    <name evidence="11" type="ORF">ACBP88_04245</name>
</gene>
<sequence>MKKSLPAIALGLGLMATATGAWAQEAGPAMAAVVEAVVETAAEAAPVLSAGDTAWMLTSTMLVILMVIPGLALFYGGLVRSKNMLSVLAQVFTIFSLITVLWAIYGFSLTFGGEGKFFGGFDKIFLAGITPDTLSATLATIPEYVFVAFQSTFAAITVALIVGAFAERIKFSAVMIFSVLWFTFSYIPMAHMVWGGGLLAKDGALDFAGGTVVHINAAVAGLVGAYMVGKRIGFGKEALPPHSLTLTMVGASLLWVGWFGFNAGSAGAANGIAGLAFINTILATGAAAVAWIVAEGLHKGKPSMLGAASGAVAGLVTITPAAGFVGPMGSIVMGLIAGPLCLWGVSGLKRLLKVDDVCDVFGVHGVGGILGAILTGVFCAAGLGGVEPEGFNMAHQVWVQFKSVIVTIVWCGVVSFICFKIADVLVGLRVAEDAEREGLDITTHGESAYNR</sequence>
<feature type="transmembrane region" description="Helical" evidence="8">
    <location>
        <begin position="87"/>
        <end position="107"/>
    </location>
</feature>
<evidence type="ECO:0000256" key="6">
    <source>
        <dbReference type="ARBA" id="ARBA00023136"/>
    </source>
</evidence>
<keyword evidence="9" id="KW-0732">Signal</keyword>
<evidence type="ECO:0000256" key="9">
    <source>
        <dbReference type="SAM" id="SignalP"/>
    </source>
</evidence>
<feature type="chain" id="PRO_5046043764" description="Ammonium transporter" evidence="9">
    <location>
        <begin position="24"/>
        <end position="451"/>
    </location>
</feature>
<dbReference type="SUPFAM" id="SSF111352">
    <property type="entry name" value="Ammonium transporter"/>
    <property type="match status" value="1"/>
</dbReference>
<evidence type="ECO:0000256" key="1">
    <source>
        <dbReference type="ARBA" id="ARBA00004141"/>
    </source>
</evidence>
<feature type="signal peptide" evidence="9">
    <location>
        <begin position="1"/>
        <end position="23"/>
    </location>
</feature>
<protein>
    <recommendedName>
        <fullName evidence="8">Ammonium transporter</fullName>
    </recommendedName>
</protein>
<dbReference type="Proteomes" id="UP001567350">
    <property type="component" value="Unassembled WGS sequence"/>
</dbReference>
<keyword evidence="7 8" id="KW-0924">Ammonia transport</keyword>
<accession>A0ABV4IA02</accession>
<feature type="domain" description="Ammonium transporter AmtB-like" evidence="10">
    <location>
        <begin position="54"/>
        <end position="449"/>
    </location>
</feature>
<dbReference type="PRINTS" id="PR00342">
    <property type="entry name" value="RHESUSRHD"/>
</dbReference>
<evidence type="ECO:0000313" key="12">
    <source>
        <dbReference type="Proteomes" id="UP001567350"/>
    </source>
</evidence>
<evidence type="ECO:0000256" key="4">
    <source>
        <dbReference type="ARBA" id="ARBA00022692"/>
    </source>
</evidence>
<feature type="transmembrane region" description="Helical" evidence="8">
    <location>
        <begin position="144"/>
        <end position="166"/>
    </location>
</feature>
<dbReference type="Gene3D" id="1.10.3430.10">
    <property type="entry name" value="Ammonium transporter AmtB like domains"/>
    <property type="match status" value="1"/>
</dbReference>
<evidence type="ECO:0000259" key="10">
    <source>
        <dbReference type="Pfam" id="PF00909"/>
    </source>
</evidence>
<organism evidence="11 12">
    <name type="scientific">Comamonas jiangduensis</name>
    <dbReference type="NCBI Taxonomy" id="1194168"/>
    <lineage>
        <taxon>Bacteria</taxon>
        <taxon>Pseudomonadati</taxon>
        <taxon>Pseudomonadota</taxon>
        <taxon>Betaproteobacteria</taxon>
        <taxon>Burkholderiales</taxon>
        <taxon>Comamonadaceae</taxon>
        <taxon>Comamonas</taxon>
    </lineage>
</organism>
<feature type="transmembrane region" description="Helical" evidence="8">
    <location>
        <begin position="173"/>
        <end position="195"/>
    </location>
</feature>
<comment type="subcellular location">
    <subcellularLocation>
        <location evidence="8">Cell membrane</location>
        <topology evidence="8">Multi-pass membrane protein</topology>
    </subcellularLocation>
    <subcellularLocation>
        <location evidence="1">Membrane</location>
        <topology evidence="1">Multi-pass membrane protein</topology>
    </subcellularLocation>
</comment>
<dbReference type="InterPro" id="IPR024041">
    <property type="entry name" value="NH4_transpt_AmtB-like_dom"/>
</dbReference>
<feature type="transmembrane region" description="Helical" evidence="8">
    <location>
        <begin position="397"/>
        <end position="419"/>
    </location>
</feature>
<feature type="transmembrane region" description="Helical" evidence="8">
    <location>
        <begin position="207"/>
        <end position="229"/>
    </location>
</feature>
<keyword evidence="5 8" id="KW-1133">Transmembrane helix</keyword>
<keyword evidence="4 8" id="KW-0812">Transmembrane</keyword>
<feature type="transmembrane region" description="Helical" evidence="8">
    <location>
        <begin position="305"/>
        <end position="325"/>
    </location>
</feature>
<dbReference type="PROSITE" id="PS01219">
    <property type="entry name" value="AMMONIUM_TRANSP"/>
    <property type="match status" value="1"/>
</dbReference>
<dbReference type="InterPro" id="IPR029020">
    <property type="entry name" value="Ammonium/urea_transptr"/>
</dbReference>
<comment type="caution">
    <text evidence="11">The sequence shown here is derived from an EMBL/GenBank/DDBJ whole genome shotgun (WGS) entry which is preliminary data.</text>
</comment>
<keyword evidence="12" id="KW-1185">Reference proteome</keyword>
<reference evidence="11 12" key="1">
    <citation type="submission" date="2024-08" db="EMBL/GenBank/DDBJ databases">
        <authorList>
            <person name="Feng Z."/>
            <person name="Ronholm J."/>
        </authorList>
    </citation>
    <scope>NUCLEOTIDE SEQUENCE [LARGE SCALE GENOMIC DNA]</scope>
    <source>
        <strain evidence="11 12">4-AB0-8</strain>
    </source>
</reference>
<dbReference type="InterPro" id="IPR018047">
    <property type="entry name" value="Ammonium_transpt_CS"/>
</dbReference>
<dbReference type="RefSeq" id="WP_370890986.1">
    <property type="nucleotide sequence ID" value="NZ_JBGJLR010000003.1"/>
</dbReference>
<keyword evidence="6 8" id="KW-0472">Membrane</keyword>
<proteinExistence type="inferred from homology"/>
<feature type="transmembrane region" description="Helical" evidence="8">
    <location>
        <begin position="272"/>
        <end position="293"/>
    </location>
</feature>
<dbReference type="Pfam" id="PF00909">
    <property type="entry name" value="Ammonium_transp"/>
    <property type="match status" value="1"/>
</dbReference>
<evidence type="ECO:0000256" key="3">
    <source>
        <dbReference type="ARBA" id="ARBA00022448"/>
    </source>
</evidence>